<keyword evidence="3" id="KW-1185">Reference proteome</keyword>
<evidence type="ECO:0000313" key="3">
    <source>
        <dbReference type="Proteomes" id="UP000658278"/>
    </source>
</evidence>
<keyword evidence="1" id="KW-0472">Membrane</keyword>
<dbReference type="EMBL" id="JAENII010000018">
    <property type="protein sequence ID" value="MBK1828799.1"/>
    <property type="molecule type" value="Genomic_DNA"/>
</dbReference>
<reference evidence="2" key="1">
    <citation type="submission" date="2021-01" db="EMBL/GenBank/DDBJ databases">
        <title>Modified the classification status of verrucomicrobia.</title>
        <authorList>
            <person name="Feng X."/>
        </authorList>
    </citation>
    <scope>NUCLEOTIDE SEQUENCE</scope>
    <source>
        <strain evidence="2">KCTC 22201</strain>
    </source>
</reference>
<feature type="transmembrane region" description="Helical" evidence="1">
    <location>
        <begin position="108"/>
        <end position="131"/>
    </location>
</feature>
<feature type="transmembrane region" description="Helical" evidence="1">
    <location>
        <begin position="81"/>
        <end position="102"/>
    </location>
</feature>
<accession>A0A934VFW8</accession>
<feature type="transmembrane region" description="Helical" evidence="1">
    <location>
        <begin position="40"/>
        <end position="60"/>
    </location>
</feature>
<dbReference type="Proteomes" id="UP000658278">
    <property type="component" value="Unassembled WGS sequence"/>
</dbReference>
<keyword evidence="1" id="KW-0812">Transmembrane</keyword>
<evidence type="ECO:0000256" key="1">
    <source>
        <dbReference type="SAM" id="Phobius"/>
    </source>
</evidence>
<feature type="transmembrane region" description="Helical" evidence="1">
    <location>
        <begin position="152"/>
        <end position="171"/>
    </location>
</feature>
<organism evidence="2 3">
    <name type="scientific">Haloferula rosea</name>
    <dbReference type="NCBI Taxonomy" id="490093"/>
    <lineage>
        <taxon>Bacteria</taxon>
        <taxon>Pseudomonadati</taxon>
        <taxon>Verrucomicrobiota</taxon>
        <taxon>Verrucomicrobiia</taxon>
        <taxon>Verrucomicrobiales</taxon>
        <taxon>Verrucomicrobiaceae</taxon>
        <taxon>Haloferula</taxon>
    </lineage>
</organism>
<evidence type="ECO:0000313" key="2">
    <source>
        <dbReference type="EMBL" id="MBK1828799.1"/>
    </source>
</evidence>
<feature type="transmembrane region" description="Helical" evidence="1">
    <location>
        <begin position="7"/>
        <end position="28"/>
    </location>
</feature>
<proteinExistence type="predicted"/>
<gene>
    <name evidence="2" type="ORF">JIN81_17320</name>
</gene>
<name>A0A934VFW8_9BACT</name>
<dbReference type="RefSeq" id="WP_200282936.1">
    <property type="nucleotide sequence ID" value="NZ_JAENII010000018.1"/>
</dbReference>
<protein>
    <submittedName>
        <fullName evidence="2">Uncharacterized protein</fullName>
    </submittedName>
</protein>
<dbReference type="AlphaFoldDB" id="A0A934VFW8"/>
<keyword evidence="1" id="KW-1133">Transmembrane helix</keyword>
<comment type="caution">
    <text evidence="2">The sequence shown here is derived from an EMBL/GenBank/DDBJ whole genome shotgun (WGS) entry which is preliminary data.</text>
</comment>
<sequence length="174" mass="18776">MKAIAWICYLVFLYGFILFHTLSLPLAAAELLGNPTPFSLGAFCLLELLIIGNVVGTCEWGSRLVRWKSRGERPIPQCLRACSVMVVSILSMAALTGVYVSLVASATLLQTIGVVCLFALPLIVTVCLVLSQSDFLIQSGAARRWITMGVRGRIIAGILIIGCNGLLVGWMSEM</sequence>